<evidence type="ECO:0000256" key="4">
    <source>
        <dbReference type="RuleBase" id="RU003719"/>
    </source>
</evidence>
<dbReference type="InterPro" id="IPR036291">
    <property type="entry name" value="NAD(P)-bd_dom_sf"/>
</dbReference>
<organism evidence="7 8">
    <name type="scientific">Sodalis ligni</name>
    <dbReference type="NCBI Taxonomy" id="2697027"/>
    <lineage>
        <taxon>Bacteria</taxon>
        <taxon>Pseudomonadati</taxon>
        <taxon>Pseudomonadota</taxon>
        <taxon>Gammaproteobacteria</taxon>
        <taxon>Enterobacterales</taxon>
        <taxon>Bruguierivoracaceae</taxon>
        <taxon>Sodalis</taxon>
    </lineage>
</organism>
<comment type="caution">
    <text evidence="7">The sequence shown here is derived from an EMBL/GenBank/DDBJ whole genome shotgun (WGS) entry which is preliminary data.</text>
</comment>
<dbReference type="FunFam" id="3.40.50.720:FF:000203">
    <property type="entry name" value="D-3-phosphoglycerate dehydrogenase (SerA)"/>
    <property type="match status" value="1"/>
</dbReference>
<keyword evidence="3" id="KW-0520">NAD</keyword>
<dbReference type="Gene3D" id="3.40.50.720">
    <property type="entry name" value="NAD(P)-binding Rossmann-like Domain"/>
    <property type="match status" value="2"/>
</dbReference>
<dbReference type="EMBL" id="SJOI01000001">
    <property type="protein sequence ID" value="TCL05674.1"/>
    <property type="molecule type" value="Genomic_DNA"/>
</dbReference>
<sequence length="334" mass="35744">MKQPICLITHPIHDDGISLLTAAGVDVRFAYDCDDDALAKALSSADAVITRGEIKSKCIDGADSLAVIANHGSGTDRIDINYAHGKGILVVNTPNCNALSVAEHTLLLMLALSHKLLCADMAARRGDWDFKFTGITHSLSGKSLGIIGFGDIGRQVCKMAIGGFGMQVSVWSPHAHAADITAAGAAPVGSLVDLLANADIISLHRPLRPDTFHTIDGAALGKMKSTALLINTSRGGLIDEDALYQALLEKRIAAAGLDVFEHEPLLPRSRLATLQNTLLTPHIAGSTQEALRKTAICCAEQIVSVFKDIRPPHLLNNEIWQSRRKLGHKRLLKD</sequence>
<evidence type="ECO:0000256" key="3">
    <source>
        <dbReference type="ARBA" id="ARBA00023027"/>
    </source>
</evidence>
<dbReference type="SUPFAM" id="SSF51735">
    <property type="entry name" value="NAD(P)-binding Rossmann-fold domains"/>
    <property type="match status" value="1"/>
</dbReference>
<evidence type="ECO:0000256" key="1">
    <source>
        <dbReference type="ARBA" id="ARBA00005854"/>
    </source>
</evidence>
<dbReference type="GO" id="GO:0016616">
    <property type="term" value="F:oxidoreductase activity, acting on the CH-OH group of donors, NAD or NADP as acceptor"/>
    <property type="evidence" value="ECO:0007669"/>
    <property type="project" value="InterPro"/>
</dbReference>
<reference evidence="7 8" key="1">
    <citation type="submission" date="2019-02" db="EMBL/GenBank/DDBJ databases">
        <title>Investigation of anaerobic lignin degradation for improved lignocellulosic biofuels.</title>
        <authorList>
            <person name="Deangelis K."/>
        </authorList>
    </citation>
    <scope>NUCLEOTIDE SEQUENCE [LARGE SCALE GENOMIC DNA]</scope>
    <source>
        <strain evidence="7 8">159R</strain>
    </source>
</reference>
<evidence type="ECO:0000313" key="7">
    <source>
        <dbReference type="EMBL" id="TCL05674.1"/>
    </source>
</evidence>
<dbReference type="Pfam" id="PF02826">
    <property type="entry name" value="2-Hacid_dh_C"/>
    <property type="match status" value="1"/>
</dbReference>
<dbReference type="SUPFAM" id="SSF52283">
    <property type="entry name" value="Formate/glycerate dehydrogenase catalytic domain-like"/>
    <property type="match status" value="1"/>
</dbReference>
<feature type="domain" description="D-isomer specific 2-hydroxyacid dehydrogenase catalytic" evidence="5">
    <location>
        <begin position="7"/>
        <end position="316"/>
    </location>
</feature>
<dbReference type="PANTHER" id="PTHR42789">
    <property type="entry name" value="D-ISOMER SPECIFIC 2-HYDROXYACID DEHYDROGENASE FAMILY PROTEIN (AFU_ORTHOLOGUE AFUA_6G10090)"/>
    <property type="match status" value="1"/>
</dbReference>
<dbReference type="Pfam" id="PF00389">
    <property type="entry name" value="2-Hacid_dh"/>
    <property type="match status" value="1"/>
</dbReference>
<dbReference type="InterPro" id="IPR006139">
    <property type="entry name" value="D-isomer_2_OHA_DH_cat_dom"/>
</dbReference>
<dbReference type="CDD" id="cd12173">
    <property type="entry name" value="PGDH_4"/>
    <property type="match status" value="1"/>
</dbReference>
<evidence type="ECO:0000256" key="2">
    <source>
        <dbReference type="ARBA" id="ARBA00023002"/>
    </source>
</evidence>
<dbReference type="RefSeq" id="WP_132927946.1">
    <property type="nucleotide sequence ID" value="NZ_CP075169.1"/>
</dbReference>
<dbReference type="InterPro" id="IPR050857">
    <property type="entry name" value="D-2-hydroxyacid_DH"/>
</dbReference>
<evidence type="ECO:0000259" key="5">
    <source>
        <dbReference type="Pfam" id="PF00389"/>
    </source>
</evidence>
<keyword evidence="2 4" id="KW-0560">Oxidoreductase</keyword>
<evidence type="ECO:0000259" key="6">
    <source>
        <dbReference type="Pfam" id="PF02826"/>
    </source>
</evidence>
<dbReference type="InterPro" id="IPR029753">
    <property type="entry name" value="D-isomer_DH_CS"/>
</dbReference>
<dbReference type="Proteomes" id="UP000294555">
    <property type="component" value="Unassembled WGS sequence"/>
</dbReference>
<accession>A0A4R1NDM9</accession>
<feature type="domain" description="D-isomer specific 2-hydroxyacid dehydrogenase NAD-binding" evidence="6">
    <location>
        <begin position="107"/>
        <end position="284"/>
    </location>
</feature>
<proteinExistence type="inferred from homology"/>
<keyword evidence="8" id="KW-1185">Reference proteome</keyword>
<comment type="similarity">
    <text evidence="1 4">Belongs to the D-isomer specific 2-hydroxyacid dehydrogenase family.</text>
</comment>
<gene>
    <name evidence="7" type="ORF">EZJ58_3889</name>
</gene>
<dbReference type="GO" id="GO:0051287">
    <property type="term" value="F:NAD binding"/>
    <property type="evidence" value="ECO:0007669"/>
    <property type="project" value="InterPro"/>
</dbReference>
<dbReference type="PANTHER" id="PTHR42789:SF1">
    <property type="entry name" value="D-ISOMER SPECIFIC 2-HYDROXYACID DEHYDROGENASE FAMILY PROTEIN (AFU_ORTHOLOGUE AFUA_6G10090)"/>
    <property type="match status" value="1"/>
</dbReference>
<dbReference type="OrthoDB" id="9805416at2"/>
<protein>
    <submittedName>
        <fullName evidence="7">D-3-phosphoglycerate dehydrogenase</fullName>
    </submittedName>
</protein>
<dbReference type="PROSITE" id="PS00671">
    <property type="entry name" value="D_2_HYDROXYACID_DH_3"/>
    <property type="match status" value="1"/>
</dbReference>
<dbReference type="AlphaFoldDB" id="A0A4R1NDM9"/>
<evidence type="ECO:0000313" key="8">
    <source>
        <dbReference type="Proteomes" id="UP000294555"/>
    </source>
</evidence>
<dbReference type="InterPro" id="IPR006140">
    <property type="entry name" value="D-isomer_DH_NAD-bd"/>
</dbReference>
<name>A0A4R1NDM9_9GAMM</name>